<comment type="caution">
    <text evidence="3">The sequence shown here is derived from an EMBL/GenBank/DDBJ whole genome shotgun (WGS) entry which is preliminary data.</text>
</comment>
<dbReference type="InterPro" id="IPR012551">
    <property type="entry name" value="DUF1707_SHOCT-like"/>
</dbReference>
<evidence type="ECO:0000256" key="1">
    <source>
        <dbReference type="SAM" id="Phobius"/>
    </source>
</evidence>
<evidence type="ECO:0000313" key="3">
    <source>
        <dbReference type="EMBL" id="ONM46518.1"/>
    </source>
</evidence>
<keyword evidence="1" id="KW-1133">Transmembrane helix</keyword>
<name>A0A1W0B4T0_9NOCA</name>
<organism evidence="3 4">
    <name type="scientific">Nocardia donostiensis</name>
    <dbReference type="NCBI Taxonomy" id="1538463"/>
    <lineage>
        <taxon>Bacteria</taxon>
        <taxon>Bacillati</taxon>
        <taxon>Actinomycetota</taxon>
        <taxon>Actinomycetes</taxon>
        <taxon>Mycobacteriales</taxon>
        <taxon>Nocardiaceae</taxon>
        <taxon>Nocardia</taxon>
    </lineage>
</organism>
<dbReference type="AlphaFoldDB" id="A0A1W0B4T0"/>
<feature type="transmembrane region" description="Helical" evidence="1">
    <location>
        <begin position="69"/>
        <end position="86"/>
    </location>
</feature>
<dbReference type="Proteomes" id="UP000188836">
    <property type="component" value="Unassembled WGS sequence"/>
</dbReference>
<keyword evidence="1" id="KW-0812">Transmembrane</keyword>
<dbReference type="STRING" id="1538463.B0T36_03215"/>
<keyword evidence="1" id="KW-0472">Membrane</keyword>
<feature type="transmembrane region" description="Helical" evidence="1">
    <location>
        <begin position="92"/>
        <end position="110"/>
    </location>
</feature>
<dbReference type="Pfam" id="PF08044">
    <property type="entry name" value="DUF1707"/>
    <property type="match status" value="1"/>
</dbReference>
<evidence type="ECO:0000259" key="2">
    <source>
        <dbReference type="Pfam" id="PF08044"/>
    </source>
</evidence>
<protein>
    <recommendedName>
        <fullName evidence="2">DUF1707 domain-containing protein</fullName>
    </recommendedName>
</protein>
<evidence type="ECO:0000313" key="4">
    <source>
        <dbReference type="Proteomes" id="UP000188836"/>
    </source>
</evidence>
<sequence length="114" mass="11941">MSVEARERAMRELAEHMSSGRLTLAEFDERSAGVAAASTTEQLAGLFADLPGAPPPPAPLESFDPTRSFVLLGATGAVLVLVAALIFGGWLWLLAALLLLGGGAALVVWIKRSR</sequence>
<keyword evidence="4" id="KW-1185">Reference proteome</keyword>
<reference evidence="3 4" key="1">
    <citation type="journal article" date="2016" name="Antonie Van Leeuwenhoek">
        <title>Nocardia donostiensis sp. nov., isolated from human respiratory specimens.</title>
        <authorList>
            <person name="Ercibengoa M."/>
            <person name="Bell M."/>
            <person name="Marimon J.M."/>
            <person name="Humrighouse B."/>
            <person name="Klenk H.P."/>
            <person name="Potter G."/>
            <person name="Perez-Trallero E."/>
        </authorList>
    </citation>
    <scope>NUCLEOTIDE SEQUENCE [LARGE SCALE GENOMIC DNA]</scope>
    <source>
        <strain evidence="3 4">X1655</strain>
    </source>
</reference>
<dbReference type="EMBL" id="MUMY01000023">
    <property type="protein sequence ID" value="ONM46518.1"/>
    <property type="molecule type" value="Genomic_DNA"/>
</dbReference>
<accession>A0A1W0B4T0</accession>
<proteinExistence type="predicted"/>
<feature type="domain" description="DUF1707" evidence="2">
    <location>
        <begin position="5"/>
        <end position="51"/>
    </location>
</feature>
<gene>
    <name evidence="3" type="ORF">B0T46_22295</name>
</gene>